<feature type="compositionally biased region" description="Basic and acidic residues" evidence="1">
    <location>
        <begin position="34"/>
        <end position="43"/>
    </location>
</feature>
<evidence type="ECO:0000313" key="2">
    <source>
        <dbReference type="EMBL" id="AAM29602.1"/>
    </source>
</evidence>
<organism evidence="2">
    <name type="scientific">Drosophila melanogaster</name>
    <name type="common">Fruit fly</name>
    <dbReference type="NCBI Taxonomy" id="7227"/>
    <lineage>
        <taxon>Eukaryota</taxon>
        <taxon>Metazoa</taxon>
        <taxon>Ecdysozoa</taxon>
        <taxon>Arthropoda</taxon>
        <taxon>Hexapoda</taxon>
        <taxon>Insecta</taxon>
        <taxon>Pterygota</taxon>
        <taxon>Neoptera</taxon>
        <taxon>Endopterygota</taxon>
        <taxon>Diptera</taxon>
        <taxon>Brachycera</taxon>
        <taxon>Muscomorpha</taxon>
        <taxon>Ephydroidea</taxon>
        <taxon>Drosophilidae</taxon>
        <taxon>Drosophila</taxon>
        <taxon>Sophophora</taxon>
    </lineage>
</organism>
<name>Q8MYU7_DROME</name>
<dbReference type="AlphaFoldDB" id="Q8MYU7"/>
<feature type="region of interest" description="Disordered" evidence="1">
    <location>
        <begin position="1"/>
        <end position="108"/>
    </location>
</feature>
<proteinExistence type="evidence at transcript level"/>
<feature type="non-terminal residue" evidence="2">
    <location>
        <position position="1"/>
    </location>
</feature>
<evidence type="ECO:0000256" key="1">
    <source>
        <dbReference type="SAM" id="MobiDB-lite"/>
    </source>
</evidence>
<protein>
    <submittedName>
        <fullName evidence="2">RH47776p</fullName>
    </submittedName>
</protein>
<reference evidence="2" key="1">
    <citation type="submission" date="2002-05" db="EMBL/GenBank/DDBJ databases">
        <authorList>
            <person name="Stapleton M."/>
            <person name="Brokstein P."/>
            <person name="Hong L."/>
            <person name="Agbayani A."/>
            <person name="Carlson J."/>
            <person name="Champe M."/>
            <person name="Chavez C."/>
            <person name="Dorsett V."/>
            <person name="Dresnek D."/>
            <person name="Farfan D."/>
            <person name="Frise E."/>
            <person name="George R."/>
            <person name="Gonzalez M."/>
            <person name="Guarin H."/>
            <person name="Kronmiller B."/>
            <person name="Li P."/>
            <person name="Liao G."/>
            <person name="Miranda A."/>
            <person name="Mungall C.J."/>
            <person name="Nunoo J."/>
            <person name="Pacleb J."/>
            <person name="Paragas V."/>
            <person name="Park S."/>
            <person name="Patel S."/>
            <person name="Phouanenavong S."/>
            <person name="Wan K."/>
            <person name="Yu C."/>
            <person name="Lewis S.E."/>
            <person name="Rubin G.M."/>
            <person name="Celniker S."/>
        </authorList>
    </citation>
    <scope>NUCLEOTIDE SEQUENCE</scope>
    <source>
        <strain evidence="2">Berkeley</strain>
    </source>
</reference>
<dbReference type="EMBL" id="AY113597">
    <property type="protein sequence ID" value="AAM29602.1"/>
    <property type="molecule type" value="mRNA"/>
</dbReference>
<sequence length="126" mass="13956">PELLLACHRDERNKARPAALPDPHHRSVPWSRSGESRGDECSRYSRTRCQRTGHRFRRGGRCHRQATGHIHDQGAPHSAGPRPLRPALATSPTPPPVPQLLQTPRSLGGPVQEGHLSVLFLGLLRL</sequence>
<feature type="compositionally biased region" description="Basic residues" evidence="1">
    <location>
        <begin position="45"/>
        <end position="66"/>
    </location>
</feature>
<accession>Q8MYU7</accession>